<feature type="compositionally biased region" description="Low complexity" evidence="1">
    <location>
        <begin position="69"/>
        <end position="78"/>
    </location>
</feature>
<feature type="region of interest" description="Disordered" evidence="1">
    <location>
        <begin position="152"/>
        <end position="179"/>
    </location>
</feature>
<feature type="region of interest" description="Disordered" evidence="1">
    <location>
        <begin position="297"/>
        <end position="335"/>
    </location>
</feature>
<dbReference type="PANTHER" id="PTHR22192:SF16">
    <property type="entry name" value="SPERIOLIN"/>
    <property type="match status" value="1"/>
</dbReference>
<evidence type="ECO:0000313" key="4">
    <source>
        <dbReference type="RefSeq" id="XP_020660170.2"/>
    </source>
</evidence>
<protein>
    <recommendedName>
        <fullName evidence="2">Speriolin C-terminal domain-containing protein</fullName>
    </recommendedName>
</protein>
<evidence type="ECO:0000259" key="2">
    <source>
        <dbReference type="Pfam" id="PF15059"/>
    </source>
</evidence>
<dbReference type="KEGG" id="pvt:110084840"/>
<organism evidence="3 4">
    <name type="scientific">Pogona vitticeps</name>
    <name type="common">central bearded dragon</name>
    <dbReference type="NCBI Taxonomy" id="103695"/>
    <lineage>
        <taxon>Eukaryota</taxon>
        <taxon>Metazoa</taxon>
        <taxon>Chordata</taxon>
        <taxon>Craniata</taxon>
        <taxon>Vertebrata</taxon>
        <taxon>Euteleostomi</taxon>
        <taxon>Lepidosauria</taxon>
        <taxon>Squamata</taxon>
        <taxon>Bifurcata</taxon>
        <taxon>Unidentata</taxon>
        <taxon>Episquamata</taxon>
        <taxon>Toxicofera</taxon>
        <taxon>Iguania</taxon>
        <taxon>Acrodonta</taxon>
        <taxon>Agamidae</taxon>
        <taxon>Amphibolurinae</taxon>
        <taxon>Pogona</taxon>
    </lineage>
</organism>
<dbReference type="AlphaFoldDB" id="A0A6J0ULP4"/>
<name>A0A6J0ULP4_9SAUR</name>
<feature type="region of interest" description="Disordered" evidence="1">
    <location>
        <begin position="357"/>
        <end position="398"/>
    </location>
</feature>
<dbReference type="InterPro" id="IPR026715">
    <property type="entry name" value="SPATC1"/>
</dbReference>
<accession>A0A6J0ULP4</accession>
<feature type="region of interest" description="Disordered" evidence="1">
    <location>
        <begin position="452"/>
        <end position="475"/>
    </location>
</feature>
<feature type="compositionally biased region" description="Gly residues" evidence="1">
    <location>
        <begin position="319"/>
        <end position="329"/>
    </location>
</feature>
<keyword evidence="3" id="KW-1185">Reference proteome</keyword>
<evidence type="ECO:0000256" key="1">
    <source>
        <dbReference type="SAM" id="MobiDB-lite"/>
    </source>
</evidence>
<dbReference type="InterPro" id="IPR029384">
    <property type="entry name" value="Speriolin_C"/>
</dbReference>
<feature type="compositionally biased region" description="Low complexity" evidence="1">
    <location>
        <begin position="375"/>
        <end position="384"/>
    </location>
</feature>
<dbReference type="RefSeq" id="XP_020660170.2">
    <property type="nucleotide sequence ID" value="XM_020804511.2"/>
</dbReference>
<feature type="region of interest" description="Disordered" evidence="1">
    <location>
        <begin position="53"/>
        <end position="78"/>
    </location>
</feature>
<feature type="compositionally biased region" description="Low complexity" evidence="1">
    <location>
        <begin position="297"/>
        <end position="318"/>
    </location>
</feature>
<feature type="compositionally biased region" description="Basic and acidic residues" evidence="1">
    <location>
        <begin position="453"/>
        <end position="462"/>
    </location>
</feature>
<feature type="domain" description="Speriolin C-terminal" evidence="2">
    <location>
        <begin position="484"/>
        <end position="630"/>
    </location>
</feature>
<feature type="region of interest" description="Disordered" evidence="1">
    <location>
        <begin position="116"/>
        <end position="140"/>
    </location>
</feature>
<dbReference type="GO" id="GO:0005813">
    <property type="term" value="C:centrosome"/>
    <property type="evidence" value="ECO:0007669"/>
    <property type="project" value="TreeGrafter"/>
</dbReference>
<dbReference type="OrthoDB" id="6114770at2759"/>
<evidence type="ECO:0000313" key="3">
    <source>
        <dbReference type="Proteomes" id="UP001652642"/>
    </source>
</evidence>
<dbReference type="GeneID" id="110084840"/>
<dbReference type="Proteomes" id="UP001652642">
    <property type="component" value="Chromosome 4"/>
</dbReference>
<dbReference type="Pfam" id="PF15059">
    <property type="entry name" value="Speriolin_C"/>
    <property type="match status" value="1"/>
</dbReference>
<feature type="compositionally biased region" description="Low complexity" evidence="1">
    <location>
        <begin position="152"/>
        <end position="174"/>
    </location>
</feature>
<feature type="compositionally biased region" description="Gly residues" evidence="1">
    <location>
        <begin position="57"/>
        <end position="68"/>
    </location>
</feature>
<sequence length="630" mass="63546">MRDGAGGVPGILVQDYSFGSTSSLVPRGYCFECSLPWHPHVPVFSPAGASFSSGSVGSPGGGGGGSSQGGLPSAGPAGLPPLFSGPAHLVARMAQAWDLPSFQRLSQDSSVFGSPAAMELSTGSDPFSPPPSAPGIRAGSAFPFSSGGGAAFSSGIPGSPGTSPFSSPPGSASPLQGGPVPYSPAAWSSTVGSLSPASTPGSANPLLGGPFPFSPVAWSSPVGSLSTASPQGSASPLLGGPFPYSPVAWSSTVGSLSPASTPGSANPLLGGPFPYSPAALSSTVGSLSTASPLSGGPFSFPSGSPGTSPGTYSSSSSSSGGGGGGGGAPLDGSQQLWWDPVGGLAAVPDYYYSQVGGGGGPSPSPADGATGGSADGAAAPSPGALVPAFPGSRPRPGPLMLPPQGVFSPPNYPALRVSPGRGQPFFTFPTSMGVAPAPSAPLVGATAMPQKLTEGKPREQRAHATSLSSTKSPKDTRQVTLERIVGEIAFQLDRRILSSIFPDRIRLYGYTVGNIPEKIAQGGNDPLSPLTPEQRASMMEHYNAIMTRLKPQGYDPAFHPQFTEHIVNTYGILRERPDTAGSEKDTYNDPAYLREVIENVVPVEKRADCLVLLVCLQMLSKADGKPLFIW</sequence>
<dbReference type="PANTHER" id="PTHR22192">
    <property type="entry name" value="SPERIOLIN"/>
    <property type="match status" value="1"/>
</dbReference>
<gene>
    <name evidence="4" type="primary">LOC110084840</name>
</gene>
<dbReference type="InParanoid" id="A0A6J0ULP4"/>
<reference evidence="4" key="1">
    <citation type="submission" date="2025-08" db="UniProtKB">
        <authorList>
            <consortium name="RefSeq"/>
        </authorList>
    </citation>
    <scope>IDENTIFICATION</scope>
</reference>
<proteinExistence type="predicted"/>